<dbReference type="AlphaFoldDB" id="A0A0A7CLQ1"/>
<evidence type="ECO:0000313" key="4">
    <source>
        <dbReference type="EMBL" id="AIG55822.1"/>
    </source>
</evidence>
<keyword evidence="1" id="KW-0732">Signal</keyword>
<dbReference type="PANTHER" id="PTHR22702:SF1">
    <property type="entry name" value="PROTEASE-ASSOCIATED DOMAIN-CONTAINING PROTEIN 1"/>
    <property type="match status" value="1"/>
</dbReference>
<evidence type="ECO:0000259" key="3">
    <source>
        <dbReference type="Pfam" id="PF02225"/>
    </source>
</evidence>
<accession>A0A0A7CLQ1</accession>
<evidence type="ECO:0000256" key="1">
    <source>
        <dbReference type="ARBA" id="ARBA00022729"/>
    </source>
</evidence>
<evidence type="ECO:0000256" key="2">
    <source>
        <dbReference type="ARBA" id="ARBA00023180"/>
    </source>
</evidence>
<proteinExistence type="predicted"/>
<reference evidence="4" key="1">
    <citation type="journal article" date="2014" name="Genome Biol. Evol.">
        <title>The secreted proteins of Achlya hypogyna and Thraustotheca clavata identify the ancestral oomycete secretome and reveal gene acquisitions by horizontal gene transfer.</title>
        <authorList>
            <person name="Misner I."/>
            <person name="Blouin N."/>
            <person name="Leonard G."/>
            <person name="Richards T.A."/>
            <person name="Lane C.E."/>
        </authorList>
    </citation>
    <scope>NUCLEOTIDE SEQUENCE</scope>
    <source>
        <strain evidence="4">ATCC 48635</strain>
    </source>
</reference>
<dbReference type="InterPro" id="IPR046450">
    <property type="entry name" value="PA_dom_sf"/>
</dbReference>
<protein>
    <submittedName>
        <fullName evidence="4">Secreted protein</fullName>
    </submittedName>
</protein>
<dbReference type="EMBL" id="KM038361">
    <property type="protein sequence ID" value="AIG55822.1"/>
    <property type="molecule type" value="Genomic_DNA"/>
</dbReference>
<dbReference type="PANTHER" id="PTHR22702">
    <property type="entry name" value="PROTEASE-ASSOCIATED DOMAIN-CONTAINING PROTEIN"/>
    <property type="match status" value="1"/>
</dbReference>
<keyword evidence="2" id="KW-0325">Glycoprotein</keyword>
<sequence length="119" mass="12863">MAVVVAGMAAFSAALVVEQPCCATLRHMYESQPARLADSPSISHAHFGRRVGSSDDYKNLELVAATPLHSCAPLRADLTGKIALVRRGDCNFAYKVLQAQHAHAKAVIVMDNHARPRNE</sequence>
<dbReference type="SUPFAM" id="SSF52025">
    <property type="entry name" value="PA domain"/>
    <property type="match status" value="1"/>
</dbReference>
<feature type="domain" description="PA" evidence="3">
    <location>
        <begin position="61"/>
        <end position="114"/>
    </location>
</feature>
<dbReference type="InterPro" id="IPR003137">
    <property type="entry name" value="PA_domain"/>
</dbReference>
<dbReference type="Pfam" id="PF02225">
    <property type="entry name" value="PA"/>
    <property type="match status" value="1"/>
</dbReference>
<name>A0A0A7CLQ1_ACHHY</name>
<dbReference type="Gene3D" id="3.50.30.30">
    <property type="match status" value="1"/>
</dbReference>
<organism evidence="4">
    <name type="scientific">Achlya hypogyna</name>
    <name type="common">Oomycete</name>
    <name type="synonym">Protoachlya hypogyna</name>
    <dbReference type="NCBI Taxonomy" id="1202772"/>
    <lineage>
        <taxon>Eukaryota</taxon>
        <taxon>Sar</taxon>
        <taxon>Stramenopiles</taxon>
        <taxon>Oomycota</taxon>
        <taxon>Saprolegniomycetes</taxon>
        <taxon>Saprolegniales</taxon>
        <taxon>Achlyaceae</taxon>
        <taxon>Achlya</taxon>
    </lineage>
</organism>